<sequence>MRVIALLLFGVLLLGCSKKSSPGPPEAASLVFPDKDSECTTGSDLNDTTSEIEFKWIAADHTDSYELRVTNLNTNITQTLNTSAVSAKLPIEKGEPFSWFVRSRNTEVSETASSNVWYFYNAGSVETHTPFPAQVVYPENGASLFKDVNNEVTLEWTGADVDGDITGYEIYFSTENPPVDLIATITSTNLEQVVSVSADTTYYWRVITRDGEGNSSQSGVFSFKAL</sequence>
<keyword evidence="3" id="KW-1185">Reference proteome</keyword>
<feature type="domain" description="Fibronectin type-III" evidence="1">
    <location>
        <begin position="149"/>
        <end position="220"/>
    </location>
</feature>
<dbReference type="PROSITE" id="PS51257">
    <property type="entry name" value="PROKAR_LIPOPROTEIN"/>
    <property type="match status" value="1"/>
</dbReference>
<dbReference type="Proteomes" id="UP000443153">
    <property type="component" value="Unassembled WGS sequence"/>
</dbReference>
<evidence type="ECO:0000313" key="2">
    <source>
        <dbReference type="EMBL" id="MRX63648.1"/>
    </source>
</evidence>
<dbReference type="EMBL" id="WKJH01000002">
    <property type="protein sequence ID" value="MRX63648.1"/>
    <property type="molecule type" value="Genomic_DNA"/>
</dbReference>
<dbReference type="InterPro" id="IPR036116">
    <property type="entry name" value="FN3_sf"/>
</dbReference>
<dbReference type="OrthoDB" id="789771at2"/>
<comment type="caution">
    <text evidence="2">The sequence shown here is derived from an EMBL/GenBank/DDBJ whole genome shotgun (WGS) entry which is preliminary data.</text>
</comment>
<dbReference type="InterPro" id="IPR003961">
    <property type="entry name" value="FN3_dom"/>
</dbReference>
<dbReference type="RefSeq" id="WP_154364644.1">
    <property type="nucleotide sequence ID" value="NZ_CANMYZ010000004.1"/>
</dbReference>
<dbReference type="Pfam" id="PF00041">
    <property type="entry name" value="fn3"/>
    <property type="match status" value="1"/>
</dbReference>
<accession>A0A6I2MIW1</accession>
<dbReference type="AlphaFoldDB" id="A0A6I2MIW1"/>
<reference evidence="2 3" key="1">
    <citation type="submission" date="2019-11" db="EMBL/GenBank/DDBJ databases">
        <title>Maribacter lutea sp. nov., a marine bacterium isolated from intertidal sand.</title>
        <authorList>
            <person name="Liu A."/>
        </authorList>
    </citation>
    <scope>NUCLEOTIDE SEQUENCE [LARGE SCALE GENOMIC DNA]</scope>
    <source>
        <strain evidence="2 3">RZ05</strain>
    </source>
</reference>
<evidence type="ECO:0000313" key="3">
    <source>
        <dbReference type="Proteomes" id="UP000443153"/>
    </source>
</evidence>
<organism evidence="2 3">
    <name type="scientific">Maribacter luteus</name>
    <dbReference type="NCBI Taxonomy" id="2594478"/>
    <lineage>
        <taxon>Bacteria</taxon>
        <taxon>Pseudomonadati</taxon>
        <taxon>Bacteroidota</taxon>
        <taxon>Flavobacteriia</taxon>
        <taxon>Flavobacteriales</taxon>
        <taxon>Flavobacteriaceae</taxon>
        <taxon>Maribacter</taxon>
    </lineage>
</organism>
<dbReference type="InterPro" id="IPR013783">
    <property type="entry name" value="Ig-like_fold"/>
</dbReference>
<gene>
    <name evidence="2" type="ORF">GJ691_05655</name>
</gene>
<protein>
    <recommendedName>
        <fullName evidence="1">Fibronectin type-III domain-containing protein</fullName>
    </recommendedName>
</protein>
<name>A0A6I2MIW1_9FLAO</name>
<evidence type="ECO:0000259" key="1">
    <source>
        <dbReference type="Pfam" id="PF00041"/>
    </source>
</evidence>
<dbReference type="CDD" id="cd00063">
    <property type="entry name" value="FN3"/>
    <property type="match status" value="1"/>
</dbReference>
<proteinExistence type="predicted"/>
<dbReference type="SUPFAM" id="SSF49265">
    <property type="entry name" value="Fibronectin type III"/>
    <property type="match status" value="1"/>
</dbReference>
<dbReference type="Gene3D" id="2.60.40.10">
    <property type="entry name" value="Immunoglobulins"/>
    <property type="match status" value="1"/>
</dbReference>